<dbReference type="FunFam" id="3.40.50.300:FF:000849">
    <property type="entry name" value="ATP-dependent RNA helicase DBP5"/>
    <property type="match status" value="1"/>
</dbReference>
<dbReference type="PROSITE" id="PS51194">
    <property type="entry name" value="HELICASE_CTER"/>
    <property type="match status" value="1"/>
</dbReference>
<dbReference type="InterPro" id="IPR014014">
    <property type="entry name" value="RNA_helicase_DEAD_Q_motif"/>
</dbReference>
<evidence type="ECO:0000256" key="8">
    <source>
        <dbReference type="ARBA" id="ARBA00022840"/>
    </source>
</evidence>
<feature type="domain" description="Helicase ATP-binding" evidence="19">
    <location>
        <begin position="128"/>
        <end position="297"/>
    </location>
</feature>
<dbReference type="Pfam" id="PF00270">
    <property type="entry name" value="DEAD"/>
    <property type="match status" value="1"/>
</dbReference>
<evidence type="ECO:0000256" key="16">
    <source>
        <dbReference type="PROSITE-ProRule" id="PRU00552"/>
    </source>
</evidence>
<dbReference type="InterPro" id="IPR000629">
    <property type="entry name" value="RNA-helicase_DEAD-box_CS"/>
</dbReference>
<keyword evidence="4 17" id="KW-0547">Nucleotide-binding</keyword>
<evidence type="ECO:0000256" key="6">
    <source>
        <dbReference type="ARBA" id="ARBA00022806"/>
    </source>
</evidence>
<dbReference type="Pfam" id="PF00271">
    <property type="entry name" value="Helicase_C"/>
    <property type="match status" value="1"/>
</dbReference>
<comment type="catalytic activity">
    <reaction evidence="15">
        <text>ATP + H2O = ADP + phosphate + H(+)</text>
        <dbReference type="Rhea" id="RHEA:13065"/>
        <dbReference type="ChEBI" id="CHEBI:15377"/>
        <dbReference type="ChEBI" id="CHEBI:15378"/>
        <dbReference type="ChEBI" id="CHEBI:30616"/>
        <dbReference type="ChEBI" id="CHEBI:43474"/>
        <dbReference type="ChEBI" id="CHEBI:456216"/>
        <dbReference type="EC" id="3.6.4.13"/>
    </reaction>
</comment>
<evidence type="ECO:0000256" key="5">
    <source>
        <dbReference type="ARBA" id="ARBA00022801"/>
    </source>
</evidence>
<evidence type="ECO:0000256" key="7">
    <source>
        <dbReference type="ARBA" id="ARBA00022816"/>
    </source>
</evidence>
<evidence type="ECO:0000256" key="11">
    <source>
        <dbReference type="ARBA" id="ARBA00023132"/>
    </source>
</evidence>
<comment type="function">
    <text evidence="12">ATP-dependent RNA helicase associated with the nuclear pore complex and essential for mRNA export from the nucleus. May participate in a terminal step of mRNA export through the removal of proteins that accompany mRNA through the nucleopore complex. May also be involved in early transcription.</text>
</comment>
<evidence type="ECO:0000256" key="4">
    <source>
        <dbReference type="ARBA" id="ARBA00022741"/>
    </source>
</evidence>
<evidence type="ECO:0000256" key="12">
    <source>
        <dbReference type="ARBA" id="ARBA00037213"/>
    </source>
</evidence>
<sequence length="502" mass="54790">MSSEDRVSKPDAGMDAPSSSSWADEATNAADASSAPPSVVAQAEQDMNDMAKAQTDGAAGGDAGIIEPSYDVNVKLSDQLSDLQADPNDPLFSTTSFDALGLSDDILKGIYQMRFTKPSKIQERALPLLLRNPPTNMIGQSQSGTGKTAAFVLNMLARIDINLLQPQALVLAPSRELARQILGVIEVMGQFIQGLTVQAAIPMEREKRPNSFTAHIIVGTPGTVMDVARRRALATQNIRVLVLDEADNMLDQQGLGDQCHRVRQSLPPNIQIVLFSATFPKQVTTFAERFAPNANIITLQHQELTVDGIKQLYLDCPSEESKYDVLVKLYGLMTIGSSIIFVRTRDTALAIEQRLNAEGHQVACLTGAFEPSQRDLIIDAFRTGKAKVLIATNVLSRGIDVQTVSLVVNYDLPDNGRGEADPQVYLHRIGRTGRFGRVGVSISLIHGPMSFRMIQDISRYFGIEMTALPNDDWDRVEALIKRVIKSSRAGSNFKTGHTDIDM</sequence>
<dbReference type="SMART" id="SM00490">
    <property type="entry name" value="HELICc"/>
    <property type="match status" value="1"/>
</dbReference>
<comment type="subunit">
    <text evidence="14">Associates with the nuclear pore complex.</text>
</comment>
<evidence type="ECO:0000256" key="13">
    <source>
        <dbReference type="ARBA" id="ARBA00038143"/>
    </source>
</evidence>
<keyword evidence="7" id="KW-0509">mRNA transport</keyword>
<dbReference type="SMART" id="SM00487">
    <property type="entry name" value="DEXDc"/>
    <property type="match status" value="1"/>
</dbReference>
<evidence type="ECO:0000313" key="23">
    <source>
        <dbReference type="Proteomes" id="UP001161017"/>
    </source>
</evidence>
<dbReference type="GO" id="GO:0016787">
    <property type="term" value="F:hydrolase activity"/>
    <property type="evidence" value="ECO:0007669"/>
    <property type="project" value="UniProtKB-KW"/>
</dbReference>
<keyword evidence="9" id="KW-0694">RNA-binding</keyword>
<proteinExistence type="inferred from homology"/>
<dbReference type="InterPro" id="IPR001650">
    <property type="entry name" value="Helicase_C-like"/>
</dbReference>
<evidence type="ECO:0000259" key="21">
    <source>
        <dbReference type="PROSITE" id="PS51195"/>
    </source>
</evidence>
<dbReference type="EC" id="3.6.4.13" evidence="3"/>
<dbReference type="GO" id="GO:0051028">
    <property type="term" value="P:mRNA transport"/>
    <property type="evidence" value="ECO:0007669"/>
    <property type="project" value="UniProtKB-KW"/>
</dbReference>
<dbReference type="PROSITE" id="PS51192">
    <property type="entry name" value="HELICASE_ATP_BIND_1"/>
    <property type="match status" value="1"/>
</dbReference>
<evidence type="ECO:0000256" key="2">
    <source>
        <dbReference type="ARBA" id="ARBA00004567"/>
    </source>
</evidence>
<evidence type="ECO:0000256" key="3">
    <source>
        <dbReference type="ARBA" id="ARBA00012552"/>
    </source>
</evidence>
<accession>A0AA43TXW6</accession>
<evidence type="ECO:0000256" key="14">
    <source>
        <dbReference type="ARBA" id="ARBA00038750"/>
    </source>
</evidence>
<dbReference type="GO" id="GO:0031965">
    <property type="term" value="C:nuclear membrane"/>
    <property type="evidence" value="ECO:0007669"/>
    <property type="project" value="UniProtKB-SubCell"/>
</dbReference>
<comment type="caution">
    <text evidence="22">The sequence shown here is derived from an EMBL/GenBank/DDBJ whole genome shotgun (WGS) entry which is preliminary data.</text>
</comment>
<dbReference type="EMBL" id="JAPUFD010000007">
    <property type="protein sequence ID" value="MDI1488477.1"/>
    <property type="molecule type" value="Genomic_DNA"/>
</dbReference>
<evidence type="ECO:0000256" key="1">
    <source>
        <dbReference type="ARBA" id="ARBA00004335"/>
    </source>
</evidence>
<keyword evidence="11" id="KW-0906">Nuclear pore complex</keyword>
<feature type="domain" description="Helicase C-terminal" evidence="20">
    <location>
        <begin position="308"/>
        <end position="484"/>
    </location>
</feature>
<dbReference type="GO" id="GO:0005643">
    <property type="term" value="C:nuclear pore"/>
    <property type="evidence" value="ECO:0007669"/>
    <property type="project" value="UniProtKB-SubCell"/>
</dbReference>
<name>A0AA43TXW6_9LECA</name>
<evidence type="ECO:0000259" key="20">
    <source>
        <dbReference type="PROSITE" id="PS51194"/>
    </source>
</evidence>
<keyword evidence="23" id="KW-1185">Reference proteome</keyword>
<keyword evidence="11" id="KW-0653">Protein transport</keyword>
<reference evidence="22" key="1">
    <citation type="journal article" date="2023" name="Genome Biol. Evol.">
        <title>First Whole Genome Sequence and Flow Cytometry Genome Size Data for the Lichen-Forming Fungus Ramalina farinacea (Ascomycota).</title>
        <authorList>
            <person name="Llewellyn T."/>
            <person name="Mian S."/>
            <person name="Hill R."/>
            <person name="Leitch I.J."/>
            <person name="Gaya E."/>
        </authorList>
    </citation>
    <scope>NUCLEOTIDE SEQUENCE</scope>
    <source>
        <strain evidence="22">LIQ254RAFAR</strain>
    </source>
</reference>
<organism evidence="22 23">
    <name type="scientific">Ramalina farinacea</name>
    <dbReference type="NCBI Taxonomy" id="258253"/>
    <lineage>
        <taxon>Eukaryota</taxon>
        <taxon>Fungi</taxon>
        <taxon>Dikarya</taxon>
        <taxon>Ascomycota</taxon>
        <taxon>Pezizomycotina</taxon>
        <taxon>Lecanoromycetes</taxon>
        <taxon>OSLEUM clade</taxon>
        <taxon>Lecanoromycetidae</taxon>
        <taxon>Lecanorales</taxon>
        <taxon>Lecanorineae</taxon>
        <taxon>Ramalinaceae</taxon>
        <taxon>Ramalina</taxon>
    </lineage>
</organism>
<dbReference type="InterPro" id="IPR027417">
    <property type="entry name" value="P-loop_NTPase"/>
</dbReference>
<dbReference type="CDD" id="cd17963">
    <property type="entry name" value="DEADc_DDX19_DDX25"/>
    <property type="match status" value="1"/>
</dbReference>
<protein>
    <recommendedName>
        <fullName evidence="3">RNA helicase</fullName>
        <ecNumber evidence="3">3.6.4.13</ecNumber>
    </recommendedName>
</protein>
<dbReference type="PANTHER" id="PTHR47958">
    <property type="entry name" value="ATP-DEPENDENT RNA HELICASE DBP3"/>
    <property type="match status" value="1"/>
</dbReference>
<keyword evidence="5 17" id="KW-0378">Hydrolase</keyword>
<dbReference type="AlphaFoldDB" id="A0AA43TXW6"/>
<evidence type="ECO:0000256" key="10">
    <source>
        <dbReference type="ARBA" id="ARBA00023010"/>
    </source>
</evidence>
<evidence type="ECO:0000256" key="9">
    <source>
        <dbReference type="ARBA" id="ARBA00022884"/>
    </source>
</evidence>
<feature type="region of interest" description="Disordered" evidence="18">
    <location>
        <begin position="1"/>
        <end position="49"/>
    </location>
</feature>
<dbReference type="GO" id="GO:0003724">
    <property type="term" value="F:RNA helicase activity"/>
    <property type="evidence" value="ECO:0007669"/>
    <property type="project" value="UniProtKB-EC"/>
</dbReference>
<evidence type="ECO:0000256" key="18">
    <source>
        <dbReference type="SAM" id="MobiDB-lite"/>
    </source>
</evidence>
<dbReference type="PROSITE" id="PS51195">
    <property type="entry name" value="Q_MOTIF"/>
    <property type="match status" value="1"/>
</dbReference>
<dbReference type="GO" id="GO:0003723">
    <property type="term" value="F:RNA binding"/>
    <property type="evidence" value="ECO:0007669"/>
    <property type="project" value="UniProtKB-KW"/>
</dbReference>
<feature type="domain" description="DEAD-box RNA helicase Q" evidence="21">
    <location>
        <begin position="95"/>
        <end position="123"/>
    </location>
</feature>
<evidence type="ECO:0000313" key="22">
    <source>
        <dbReference type="EMBL" id="MDI1488477.1"/>
    </source>
</evidence>
<feature type="short sequence motif" description="Q motif" evidence="16">
    <location>
        <begin position="95"/>
        <end position="123"/>
    </location>
</feature>
<keyword evidence="8 17" id="KW-0067">ATP-binding</keyword>
<dbReference type="PROSITE" id="PS00039">
    <property type="entry name" value="DEAD_ATP_HELICASE"/>
    <property type="match status" value="1"/>
</dbReference>
<dbReference type="SUPFAM" id="SSF52540">
    <property type="entry name" value="P-loop containing nucleoside triphosphate hydrolases"/>
    <property type="match status" value="1"/>
</dbReference>
<dbReference type="GO" id="GO:0005524">
    <property type="term" value="F:ATP binding"/>
    <property type="evidence" value="ECO:0007669"/>
    <property type="project" value="UniProtKB-KW"/>
</dbReference>
<feature type="compositionally biased region" description="Low complexity" evidence="18">
    <location>
        <begin position="21"/>
        <end position="44"/>
    </location>
</feature>
<comment type="subcellular location">
    <subcellularLocation>
        <location evidence="1">Nucleus membrane</location>
        <topology evidence="1">Peripheral membrane protein</topology>
        <orientation evidence="1">Cytoplasmic side</orientation>
    </subcellularLocation>
    <subcellularLocation>
        <location evidence="2">Nucleus</location>
        <location evidence="2">Nuclear pore complex</location>
    </subcellularLocation>
</comment>
<keyword evidence="7" id="KW-0813">Transport</keyword>
<dbReference type="InterPro" id="IPR014001">
    <property type="entry name" value="Helicase_ATP-bd"/>
</dbReference>
<evidence type="ECO:0000259" key="19">
    <source>
        <dbReference type="PROSITE" id="PS51192"/>
    </source>
</evidence>
<keyword evidence="6 17" id="KW-0347">Helicase</keyword>
<evidence type="ECO:0000256" key="15">
    <source>
        <dbReference type="ARBA" id="ARBA00047984"/>
    </source>
</evidence>
<dbReference type="Proteomes" id="UP001161017">
    <property type="component" value="Unassembled WGS sequence"/>
</dbReference>
<dbReference type="CDD" id="cd18787">
    <property type="entry name" value="SF2_C_DEAD"/>
    <property type="match status" value="1"/>
</dbReference>
<dbReference type="GO" id="GO:0015031">
    <property type="term" value="P:protein transport"/>
    <property type="evidence" value="ECO:0007669"/>
    <property type="project" value="UniProtKB-KW"/>
</dbReference>
<comment type="similarity">
    <text evidence="13">Belongs to the DEAD box helicase family. DDX19/DBP5 subfamily.</text>
</comment>
<evidence type="ECO:0000256" key="17">
    <source>
        <dbReference type="RuleBase" id="RU000492"/>
    </source>
</evidence>
<keyword evidence="10" id="KW-0811">Translocation</keyword>
<dbReference type="InterPro" id="IPR011545">
    <property type="entry name" value="DEAD/DEAH_box_helicase_dom"/>
</dbReference>
<gene>
    <name evidence="22" type="primary">DBP5</name>
    <name evidence="22" type="ORF">OHK93_007752</name>
</gene>
<keyword evidence="11" id="KW-0539">Nucleus</keyword>
<dbReference type="Gene3D" id="3.40.50.300">
    <property type="entry name" value="P-loop containing nucleotide triphosphate hydrolases"/>
    <property type="match status" value="2"/>
</dbReference>